<dbReference type="Gene3D" id="3.30.1010.10">
    <property type="entry name" value="Phosphatidylinositol 3-kinase Catalytic Subunit, Chain A, domain 4"/>
    <property type="match status" value="1"/>
</dbReference>
<dbReference type="InterPro" id="IPR050517">
    <property type="entry name" value="DDR_Repair_Kinase"/>
</dbReference>
<dbReference type="Gene3D" id="1.10.1070.11">
    <property type="entry name" value="Phosphatidylinositol 3-/4-kinase, catalytic domain"/>
    <property type="match status" value="1"/>
</dbReference>
<dbReference type="Pfam" id="PF02260">
    <property type="entry name" value="FATC"/>
    <property type="match status" value="1"/>
</dbReference>
<dbReference type="Pfam" id="PF20500">
    <property type="entry name" value="DNA-PKcs_N"/>
    <property type="match status" value="1"/>
</dbReference>
<keyword evidence="7" id="KW-0539">Nucleus</keyword>
<evidence type="ECO:0000259" key="8">
    <source>
        <dbReference type="PROSITE" id="PS50290"/>
    </source>
</evidence>
<evidence type="ECO:0000313" key="12">
    <source>
        <dbReference type="Proteomes" id="UP001642483"/>
    </source>
</evidence>
<protein>
    <recommendedName>
        <fullName evidence="3">DNA-dependent protein kinase catalytic subunit</fullName>
    </recommendedName>
</protein>
<dbReference type="InterPro" id="IPR046803">
    <property type="entry name" value="DNAPKcs_CC1-2"/>
</dbReference>
<gene>
    <name evidence="11" type="ORF">CVLEPA_LOCUS16453</name>
</gene>
<reference evidence="11 12" key="1">
    <citation type="submission" date="2024-02" db="EMBL/GenBank/DDBJ databases">
        <authorList>
            <person name="Daric V."/>
            <person name="Darras S."/>
        </authorList>
    </citation>
    <scope>NUCLEOTIDE SEQUENCE [LARGE SCALE GENOMIC DNA]</scope>
</reference>
<dbReference type="EMBL" id="CAWYQH010000099">
    <property type="protein sequence ID" value="CAK8685319.1"/>
    <property type="molecule type" value="Genomic_DNA"/>
</dbReference>
<dbReference type="InterPro" id="IPR011989">
    <property type="entry name" value="ARM-like"/>
</dbReference>
<sequence>MQLLSSRKSFNDDDTDWIRQLFDALYKELAKPTSKTSSTVRGHCLHALGTITRNRPDNTAHHSERLFDIYLRELKKEMVTSSKTSDFKIIEGSLNGLHELMYVFTSSTDQQSASKFEDVYRYAKKSIQPQETINRYGIHLAGLQLLRDHASQYADILINDYRSCYSALEYWFEHKNPQLKHSAQLTIHAFLQQIVILCEKSLTSKSKDILAFFLGKFKCMINSESMNSKAMSLAIQGYGLLASLCKIYVSKSDVKQMFLEMMNRSEQLFLSNQGDIDDNKIHQLPTFISSLAHIARQIEGSETKDNDLSESFLTSLERLCVLLIEKYPRLHRKFALYSYNSIMLMIHAFIEKPEAMKLFTDCIVYQGLIRSCSYDIILGEERDRIWKSQIQSNTASLRRDDIHDDIMNDLRTVSYKDYVPLWTSLMGGLKNRDEPLQFQGSHFVKNQKYIYGIIFSSFLKGIISLTEKLDLSTVAEKKHGIKTDTEKESLDALMPSNAIDFRICVNLVDLIWETFPLIVSADCPTTQIFISNIPTLLRYFVAKSTRLPLVSGFYRILATIMTITSTVQYFSCVTVSNTVATNAMHDVETMDTDDQISFDHLKERQHCLVFLQRYAIEVVSYIKQLKDELLVSSLLFILNLPYEVACGILGHLQPAIQRACQIGVSFTPIADSVLRALNRWRLHSEHVSYLAAIVPYLVPYLHYSKVVKAEDPVKMGKTKRALRKNKSIKPSEEPFRKQIQSQVIKFFGSLGGNLSEWMYGVDVFHTHDQVVAMWDKDITIEYSIPFRDMKPVIKLDTVLPRVMEVAEQSANRQAKVSACELLHSITLYIIGRSAQMENIRTAQPVAPLYRKLFPTILRLACDVDEVSKQIFIPLVQQLIHWYTNNKKCESPDTMALLNSLMDGLVDDNDSSLRVLCSQSINEFLIWSIRQTPEKARVNAKSIFKRLYSLAIHPNATKRLGALEAFNKLYRTFREQEQIVDEFVIELIVVFLNSLALAHADNPSRGTQSTCVEAIRHLSRIINSKGNTLNKPFGPRRVPKCFKVAQVVLSNLVDWLFVQCGRPETECRHQCMELFHQFVKLLPDEKRSTALWIKDKLKHQPDFIISRFEGGYDDNGLKKYITLKSFSKVFSVKSAICWFDLLLCTLDLYTWVFQQKHISPKIAFSGKESTVLFQVVKIFVSEIAPNNVASTAKKFDTSVDDDTVYLFTPQEEINYATSKCTVITRILEFLKVFIKYYPNDASEVILLDFWCESLWNFISRTLITPSTLGFDTINEQEIAKQFLVLSEETTSILMPFLSRHNQNGLEKVLKETLLQFGSLTEILPPPFGDCVMGHSTMILHDILRGYVSLHSIKILERILLDEAKSGLLAGELFQRVFSSVVDSQRSQGQFSTVLDGISPNITDTGNILLTLAFTLGIPIDHVIDSIFGSDSKNTPTSFMQTATHSRLFVTVYSDQIFQEFSLKPFLYIPKITMQAQQHPGTCSFLLNSLLEFLATNGSIRRKHSSTVCDAYLKEFNHNLKSWWQPDNDDKVNDENLSNLLTILRKIIMLDARVCKDPTHTSFHVINMMYAEFLSSKHLNLSFKVQALDLLSFFTLVDAYALELKRSLEDLVAQHFPLTSREFSIGSTAYNDYSSAIRKLLLSLEDTGSLVVLEIVVSVFCRESDHLMSDEIQKALEISMKRIPLEKQKSALDVSFRYMNQKTRYSHQFCQRAITNVLIPMTNNCDINTATEFFQDHIGDIMDVIREEPIRFPKAELLDQLHRKILAYRLIELLFTILPKDKISQSSPIDCAFASKLTPNKASLIKTFMSRANRDRNENLKNEKEPLEERRVFHCVVYNAMIAAVMCTQDSPQWYKAFLFDENMKKNQYFLDNVIDFDKKYRFPIEMLEPLKSRQHFITIRKKKHNTEEMINEPNYMHSVFGSSLSEEVSVFDGNNCRTVRRSTLPNESGVLMYNEVSSSANQANSPSVSGSIIELESDSLNKHECMPAMVALLNHMLENNIGFSKEIPFWMGPVLRKLSSVSTNKNVKLFIVKLVINCQACFRPYASYWITPLVQTILHGDCGSNGINCMICDIMATVLSWNEIAIPEDSVEGRNLVQGIVENLSRSMTSPNNAIIRHNLDLIKTTLECWGSRLQNGIDPSVIYNLCKTSDLDSKDNFAGLQLLGVFLANGIAPYVTSCVVNRDDYFERLFQNILFKHKQIYASAAEVAGMALNYLTHVENESDGEIHRMVANKLTNLSKSRDKQDKFITCLHKIAMHFPFIVKSFLARVFFLLSKVHGDLRTDCLEIVLQCSVFIPDLFVQLKSKNLASMLQIRDESLQLVCLRLCHRTLHNVMHKESVLDANNVMQYFLHDIEKCFPGHPSPSCRQEALDIIMDVYDFLISLDVSNQNVEILSIAKKYLLHSLHDSEEALRNQVVNFWSVENRIPVDPCLKLNFLFSKLYNPSLNETDFLSSTVGLLLQSASLSPDFERPIYEHPLSECVFQEYTIDHHWKHRHASINPMFADTLQTTVGSSTAASPSPQKSVKPRQILATQEHLLFTATIDVGAKNTYNWMTGNSLDTFSTLSAYDTSERLKSALMVSQTKAKGYMKFQPGPLIKADGSGLAANNSATSDSIKTAVDVDVKKLRKRFIKQTQDTRIKYARAQEMQRKKFEIAKREQRARSENKVHLHRKYRTGELPDVQIPHRSIVAPLAAACLSDPALTKTLLSSLICSMVKGNTSNAQVCQISEQLAIMLAKSEEKSVPLVAFIQEVALITHQMVQFKQLNPSDIATASLAANKQDLGIVLLEQCIMNKNTEVEPMAKRCKTDVDNTRPDIDLWIELARLYKSLEEYDVLQGIFTGHSASNASTANGLQLEASGNYRNACKVYKEALEKDWDCAVSELEKDLWEDCWLNCLKKLSRWDQVNKMCQETLASYGDSTAATSSHLLNVWNHTNFQERYLESFLHSKLILLLQGERTVFVELTAFFDDAMKRGKERLIEKHYSEYLSLLYIYNNDYDRARYYLEKAEEHFAEEWTTLNSLMTKKKCELLRSSFRLSDIHDFLDTIASNSGKPSVESITKLIQIWLENMPHPVYDPISTWNNSIIYRCFFMEELKKSYISLSHSDHHETFVSSIETGKLKMHLAMIENAYQHNNFSVANKLFKELGKKYKTIERDMLLSMEVSHQRAKCYQAQVFQQLSGSLSATNDTNVQWLLAAYESLNEQNSFVEQKSIDSPVPKLIVQHFVLFGKTYDTMASLQHCLTDRELKDRVENMILSLDCDETSPSVTVSLQNRAFLLYQKAAKLASGKMEKDYKTQYKAYMALAEFCDKQLEAENDNSEQKKSYAALATIYVLKSMHLDCEVNTTSQLRFPRLLQLLEEFPDDVKDHLMHEIKSVPSWKFLAWIGHMVALLDRECAPALYTTLWRLAQLYPQAIVYPVKTAESSLNFPSTQTGKELKSSFRKLQKLLLREVPLAEEFVRQLLLVSDPVVVFKDWKSDLERIFQENASTKDRIEKYQNMYKDLFEFGIANDADSADSSLYGTPFEKQNVGMLRRKFAKKFKDEVDKQFGGSTGHKLPRMNANTAKGCLGGLLKKMMIEFKESGKTLSDYSPWLANFQQLRHGNFELEIPGQYDGQTKPNLEYHKTIVGFDERVKVMSSLRKPCCITIRGSDEKDYPFLVKGGEDLRQDQRIETIFKSINDILKAHADCWKRGLTIKTYQVVPVNSKVGLIEWVPNVIPYWDFLLEQSRRMKCEPVMCKLRASDWIPDNIKKKASNTTDLYGNLMRFANHSDVVERFNRLSNQLPAHMLRAAYMRLSASPEAFFTLRKHFTASYGTMCISHWLLGIGDRHTSNFLISLDTGYVVGIDFGHAFGTGTEMLPVPELIPFRLTRQLVNVLAPHPIKQGELRQIMVYCMSALRSQQGILLPLLDVFIKDPSVDWNRFAKKSRSMEVETHQRGSKVSDRIWFAQRKMRIVKNKLLGGNPSAITCDEIKHNFHVSSFLKHYCSVANGDASRNRRAMEPNNDLSVDVQVDCLIDQATDPNILGRMWRGWNSWL</sequence>
<dbReference type="InterPro" id="IPR045581">
    <property type="entry name" value="DNAPKcs_CC5"/>
</dbReference>
<dbReference type="InterPro" id="IPR000403">
    <property type="entry name" value="PI3/4_kinase_cat_dom"/>
</dbReference>
<evidence type="ECO:0000259" key="10">
    <source>
        <dbReference type="PROSITE" id="PS51190"/>
    </source>
</evidence>
<evidence type="ECO:0000256" key="7">
    <source>
        <dbReference type="ARBA" id="ARBA00023242"/>
    </source>
</evidence>
<dbReference type="SMART" id="SM01344">
    <property type="entry name" value="NUC194"/>
    <property type="match status" value="1"/>
</dbReference>
<keyword evidence="4" id="KW-0418">Kinase</keyword>
<dbReference type="InterPro" id="IPR012582">
    <property type="entry name" value="DNAPKcs_CC3"/>
</dbReference>
<dbReference type="SUPFAM" id="SSF48371">
    <property type="entry name" value="ARM repeat"/>
    <property type="match status" value="2"/>
</dbReference>
<dbReference type="Pfam" id="PF00454">
    <property type="entry name" value="PI3_PI4_kinase"/>
    <property type="match status" value="1"/>
</dbReference>
<dbReference type="CDD" id="cd05172">
    <property type="entry name" value="PIKKc_DNA-PK"/>
    <property type="match status" value="1"/>
</dbReference>
<name>A0ABP0G3U8_CLALP</name>
<accession>A0ABP0G3U8</accession>
<dbReference type="InterPro" id="IPR036940">
    <property type="entry name" value="PI3/4_kinase_cat_sf"/>
</dbReference>
<dbReference type="InterPro" id="IPR003152">
    <property type="entry name" value="FATC_dom"/>
</dbReference>
<keyword evidence="5" id="KW-0597">Phosphoprotein</keyword>
<dbReference type="SMART" id="SM01343">
    <property type="entry name" value="FATC"/>
    <property type="match status" value="1"/>
</dbReference>
<evidence type="ECO:0000256" key="1">
    <source>
        <dbReference type="ARBA" id="ARBA00004604"/>
    </source>
</evidence>
<dbReference type="Pfam" id="PF19704">
    <property type="entry name" value="DNAPKcs_CC5"/>
    <property type="match status" value="1"/>
</dbReference>
<comment type="caution">
    <text evidence="11">The sequence shown here is derived from an EMBL/GenBank/DDBJ whole genome shotgun (WGS) entry which is preliminary data.</text>
</comment>
<dbReference type="InterPro" id="IPR037706">
    <property type="entry name" value="DNA-PK_dom"/>
</dbReference>
<dbReference type="InterPro" id="IPR011009">
    <property type="entry name" value="Kinase-like_dom_sf"/>
</dbReference>
<dbReference type="Pfam" id="PF08163">
    <property type="entry name" value="DNAPKcs_CC3"/>
    <property type="match status" value="1"/>
</dbReference>
<dbReference type="SMART" id="SM00146">
    <property type="entry name" value="PI3Kc"/>
    <property type="match status" value="1"/>
</dbReference>
<feature type="domain" description="FAT" evidence="9">
    <location>
        <begin position="2768"/>
        <end position="3423"/>
    </location>
</feature>
<feature type="domain" description="PI3K/PI4K catalytic" evidence="8">
    <location>
        <begin position="3627"/>
        <end position="3958"/>
    </location>
</feature>
<dbReference type="InterPro" id="IPR016024">
    <property type="entry name" value="ARM-type_fold"/>
</dbReference>
<evidence type="ECO:0000256" key="6">
    <source>
        <dbReference type="ARBA" id="ARBA00022763"/>
    </source>
</evidence>
<feature type="domain" description="FATC" evidence="10">
    <location>
        <begin position="4001"/>
        <end position="4033"/>
    </location>
</feature>
<comment type="subcellular location">
    <subcellularLocation>
        <location evidence="1">Nucleus</location>
        <location evidence="1">Nucleolus</location>
    </subcellularLocation>
</comment>
<keyword evidence="4" id="KW-0808">Transferase</keyword>
<proteinExistence type="inferred from homology"/>
<keyword evidence="6" id="KW-0227">DNA damage</keyword>
<organism evidence="11 12">
    <name type="scientific">Clavelina lepadiformis</name>
    <name type="common">Light-bulb sea squirt</name>
    <name type="synonym">Ascidia lepadiformis</name>
    <dbReference type="NCBI Taxonomy" id="159417"/>
    <lineage>
        <taxon>Eukaryota</taxon>
        <taxon>Metazoa</taxon>
        <taxon>Chordata</taxon>
        <taxon>Tunicata</taxon>
        <taxon>Ascidiacea</taxon>
        <taxon>Aplousobranchia</taxon>
        <taxon>Clavelinidae</taxon>
        <taxon>Clavelina</taxon>
    </lineage>
</organism>
<dbReference type="PROSITE" id="PS51189">
    <property type="entry name" value="FAT"/>
    <property type="match status" value="1"/>
</dbReference>
<dbReference type="InterPro" id="IPR014009">
    <property type="entry name" value="PIK_FAT"/>
</dbReference>
<dbReference type="InterPro" id="IPR003151">
    <property type="entry name" value="PIK-rel_kinase_FAT"/>
</dbReference>
<evidence type="ECO:0000259" key="9">
    <source>
        <dbReference type="PROSITE" id="PS51189"/>
    </source>
</evidence>
<keyword evidence="4" id="KW-0723">Serine/threonine-protein kinase</keyword>
<comment type="similarity">
    <text evidence="2">Belongs to the PI3/PI4-kinase family.</text>
</comment>
<dbReference type="Pfam" id="PF02259">
    <property type="entry name" value="FAT"/>
    <property type="match status" value="1"/>
</dbReference>
<dbReference type="SUPFAM" id="SSF56112">
    <property type="entry name" value="Protein kinase-like (PK-like)"/>
    <property type="match status" value="1"/>
</dbReference>
<evidence type="ECO:0000256" key="3">
    <source>
        <dbReference type="ARBA" id="ARBA00018077"/>
    </source>
</evidence>
<dbReference type="InterPro" id="IPR046804">
    <property type="entry name" value="DNA-PKcs_N"/>
</dbReference>
<evidence type="ECO:0000256" key="4">
    <source>
        <dbReference type="ARBA" id="ARBA00022527"/>
    </source>
</evidence>
<evidence type="ECO:0000256" key="2">
    <source>
        <dbReference type="ARBA" id="ARBA00011031"/>
    </source>
</evidence>
<dbReference type="PROSITE" id="PS51190">
    <property type="entry name" value="FATC"/>
    <property type="match status" value="1"/>
</dbReference>
<dbReference type="Proteomes" id="UP001642483">
    <property type="component" value="Unassembled WGS sequence"/>
</dbReference>
<dbReference type="Pfam" id="PF20502">
    <property type="entry name" value="DNAPKcs_CC1-2"/>
    <property type="match status" value="1"/>
</dbReference>
<evidence type="ECO:0000256" key="5">
    <source>
        <dbReference type="ARBA" id="ARBA00022553"/>
    </source>
</evidence>
<dbReference type="Gene3D" id="1.25.10.10">
    <property type="entry name" value="Leucine-rich Repeat Variant"/>
    <property type="match status" value="1"/>
</dbReference>
<keyword evidence="12" id="KW-1185">Reference proteome</keyword>
<dbReference type="PROSITE" id="PS50290">
    <property type="entry name" value="PI3_4_KINASE_3"/>
    <property type="match status" value="1"/>
</dbReference>
<dbReference type="PANTHER" id="PTHR11139">
    <property type="entry name" value="ATAXIA TELANGIECTASIA MUTATED ATM -RELATED"/>
    <property type="match status" value="1"/>
</dbReference>
<evidence type="ECO:0000313" key="11">
    <source>
        <dbReference type="EMBL" id="CAK8685319.1"/>
    </source>
</evidence>
<dbReference type="PANTHER" id="PTHR11139:SF68">
    <property type="entry name" value="DNA-DEPENDENT PROTEIN KINASE CATALYTIC SUBUNIT"/>
    <property type="match status" value="1"/>
</dbReference>